<organism evidence="2 3">
    <name type="scientific">Escherichia marmotae</name>
    <dbReference type="NCBI Taxonomy" id="1499973"/>
    <lineage>
        <taxon>Bacteria</taxon>
        <taxon>Pseudomonadati</taxon>
        <taxon>Pseudomonadota</taxon>
        <taxon>Gammaproteobacteria</taxon>
        <taxon>Enterobacterales</taxon>
        <taxon>Enterobacteriaceae</taxon>
        <taxon>Escherichia</taxon>
    </lineage>
</organism>
<keyword evidence="2" id="KW-0614">Plasmid</keyword>
<feature type="signal peptide" evidence="1">
    <location>
        <begin position="1"/>
        <end position="27"/>
    </location>
</feature>
<accession>A0A7H9KDZ5</accession>
<reference evidence="2 3" key="1">
    <citation type="submission" date="2020-06" db="EMBL/GenBank/DDBJ databases">
        <title>REHAB project genomes.</title>
        <authorList>
            <person name="Shaw L.P."/>
        </authorList>
    </citation>
    <scope>NUCLEOTIDE SEQUENCE [LARGE SCALE GENOMIC DNA]</scope>
    <source>
        <strain evidence="2 3">RHBSTW-00814</strain>
        <plasmid evidence="3">prhbstw-00814_2</plasmid>
    </source>
</reference>
<dbReference type="GO" id="GO:0009289">
    <property type="term" value="C:pilus"/>
    <property type="evidence" value="ECO:0007669"/>
    <property type="project" value="InterPro"/>
</dbReference>
<evidence type="ECO:0000313" key="3">
    <source>
        <dbReference type="Proteomes" id="UP000512115"/>
    </source>
</evidence>
<evidence type="ECO:0008006" key="4">
    <source>
        <dbReference type="Google" id="ProtNLM"/>
    </source>
</evidence>
<dbReference type="RefSeq" id="WP_181475197.1">
    <property type="nucleotide sequence ID" value="NZ_CP056160.1"/>
</dbReference>
<evidence type="ECO:0000256" key="1">
    <source>
        <dbReference type="SAM" id="SignalP"/>
    </source>
</evidence>
<dbReference type="InterPro" id="IPR036937">
    <property type="entry name" value="Adhesion_dom_fimbrial_sf"/>
</dbReference>
<gene>
    <name evidence="2" type="ORF">HV284_24145</name>
</gene>
<protein>
    <recommendedName>
        <fullName evidence="4">Fimbrial protein</fullName>
    </recommendedName>
</protein>
<proteinExistence type="predicted"/>
<feature type="chain" id="PRO_5028841032" description="Fimbrial protein" evidence="1">
    <location>
        <begin position="28"/>
        <end position="331"/>
    </location>
</feature>
<keyword evidence="1" id="KW-0732">Signal</keyword>
<sequence length="331" mass="35985">MNSGLFRGFYKTFIACCLLGGPVCGMANDYNTFAIKVLSWGSGYKTNVEIPSILKEGDLITFTMQSSPTAAFISSGQLKWTHGFACKSRGMYIIDVLGFPKSFRPSPDVELVYAEPVGPVSQVVNMYNGLIGLSVAKPTNNTCEQYAEWTKSPKNYYGTGQIVGAKYRVVKLGAPGAFTWSLPVETYFTRRDTDAGWFDMGSLSGVANKDNYNFSGTIRGWCKVQTKQILLDHKTMTPDMVENNKVNSKLTLECGGGGFGSAKIALSNHSDKSTVDFGNGIKSEVSISDSKIDINKDSSVDITVSSRLIADSKEITAGEFNGTEVVTVEWL</sequence>
<dbReference type="Gene3D" id="2.60.40.1090">
    <property type="entry name" value="Fimbrial-type adhesion domain"/>
    <property type="match status" value="1"/>
</dbReference>
<dbReference type="GO" id="GO:0007155">
    <property type="term" value="P:cell adhesion"/>
    <property type="evidence" value="ECO:0007669"/>
    <property type="project" value="InterPro"/>
</dbReference>
<geneLocation type="plasmid" evidence="3">
    <name>prhbstw-00814_2</name>
</geneLocation>
<evidence type="ECO:0000313" key="2">
    <source>
        <dbReference type="EMBL" id="QLV04151.1"/>
    </source>
</evidence>
<dbReference type="Proteomes" id="UP000512115">
    <property type="component" value="Plasmid pRHBSTW-00814_2"/>
</dbReference>
<dbReference type="EMBL" id="CP056160">
    <property type="protein sequence ID" value="QLV04151.1"/>
    <property type="molecule type" value="Genomic_DNA"/>
</dbReference>
<name>A0A7H9KDZ5_9ESCH</name>
<dbReference type="AlphaFoldDB" id="A0A7H9KDZ5"/>